<proteinExistence type="predicted"/>
<feature type="domain" description="LysM" evidence="2">
    <location>
        <begin position="193"/>
        <end position="242"/>
    </location>
</feature>
<reference evidence="3 4" key="1">
    <citation type="submission" date="2019-08" db="EMBL/GenBank/DDBJ databases">
        <title>Archangium and Cystobacter genomes.</title>
        <authorList>
            <person name="Chen I.-C.K."/>
            <person name="Wielgoss S."/>
        </authorList>
    </citation>
    <scope>NUCLEOTIDE SEQUENCE [LARGE SCALE GENOMIC DNA]</scope>
    <source>
        <strain evidence="3 4">Cbm 6</strain>
    </source>
</reference>
<evidence type="ECO:0000313" key="4">
    <source>
        <dbReference type="Proteomes" id="UP001611383"/>
    </source>
</evidence>
<feature type="region of interest" description="Disordered" evidence="1">
    <location>
        <begin position="1"/>
        <end position="40"/>
    </location>
</feature>
<evidence type="ECO:0000313" key="3">
    <source>
        <dbReference type="EMBL" id="WNG47392.1"/>
    </source>
</evidence>
<dbReference type="Pfam" id="PF01476">
    <property type="entry name" value="LysM"/>
    <property type="match status" value="1"/>
</dbReference>
<dbReference type="Proteomes" id="UP001611383">
    <property type="component" value="Chromosome"/>
</dbReference>
<dbReference type="Gene3D" id="1.10.101.10">
    <property type="entry name" value="PGBD-like superfamily/PGBD"/>
    <property type="match status" value="1"/>
</dbReference>
<dbReference type="InterPro" id="IPR036779">
    <property type="entry name" value="LysM_dom_sf"/>
</dbReference>
<dbReference type="SUPFAM" id="SSF47090">
    <property type="entry name" value="PGBD-like"/>
    <property type="match status" value="1"/>
</dbReference>
<protein>
    <submittedName>
        <fullName evidence="3">LysM peptidoglycan-binding domain-containing protein</fullName>
    </submittedName>
</protein>
<dbReference type="EMBL" id="CP043494">
    <property type="protein sequence ID" value="WNG47392.1"/>
    <property type="molecule type" value="Genomic_DNA"/>
</dbReference>
<dbReference type="Pfam" id="PF01471">
    <property type="entry name" value="PG_binding_1"/>
    <property type="match status" value="1"/>
</dbReference>
<dbReference type="InterPro" id="IPR036365">
    <property type="entry name" value="PGBD-like_sf"/>
</dbReference>
<dbReference type="SMART" id="SM00257">
    <property type="entry name" value="LysM"/>
    <property type="match status" value="1"/>
</dbReference>
<gene>
    <name evidence="3" type="ORF">F0U60_27145</name>
</gene>
<dbReference type="InterPro" id="IPR002477">
    <property type="entry name" value="Peptidoglycan-bd-like"/>
</dbReference>
<feature type="compositionally biased region" description="Basic and acidic residues" evidence="1">
    <location>
        <begin position="1"/>
        <end position="18"/>
    </location>
</feature>
<dbReference type="RefSeq" id="WP_395803665.1">
    <property type="nucleotide sequence ID" value="NZ_CP043494.1"/>
</dbReference>
<accession>A0ABY9WW82</accession>
<sequence length="404" mass="43896">MSPPKGHFEFTPTHEHSHTLGGGTETASPEVLGRPGELPEDLLRRWRTSFGPHEDWKHEEPDAKDDAARERAARLRAADAAASTLEGEAGNTIQRCERKPPNSALEVVLTGEEGPVAGALVELRRKGKDGILALRSNSQGRVRFEGLLDSDAHQVRVLGVGAWSLEGTRPLPEGREASAYNAVWSPPPAGTEQHEVAQGECLWTLAVRFGVDSRTLWDGNPGLHQGERSPNILAPGDIVSVPPSPKTLVDVSTGQEVRLRCEPAEARARLRFQGVDGAARSEIRFLAKVVTADGTEHVWTGKTNGDGALDEAVPADAVSLELTLATRPHPETYHFRFAHLDPLETISGVQGRLFNLGFWCGSERDEVGPLTRRALREFQKKYGLGITGEIDGPTRARLAQLYSA</sequence>
<organism evidence="3 4">
    <name type="scientific">Archangium minus</name>
    <dbReference type="NCBI Taxonomy" id="83450"/>
    <lineage>
        <taxon>Bacteria</taxon>
        <taxon>Pseudomonadati</taxon>
        <taxon>Myxococcota</taxon>
        <taxon>Myxococcia</taxon>
        <taxon>Myxococcales</taxon>
        <taxon>Cystobacterineae</taxon>
        <taxon>Archangiaceae</taxon>
        <taxon>Archangium</taxon>
    </lineage>
</organism>
<dbReference type="InterPro" id="IPR036366">
    <property type="entry name" value="PGBDSf"/>
</dbReference>
<name>A0ABY9WW82_9BACT</name>
<dbReference type="Gene3D" id="3.10.350.10">
    <property type="entry name" value="LysM domain"/>
    <property type="match status" value="1"/>
</dbReference>
<keyword evidence="4" id="KW-1185">Reference proteome</keyword>
<evidence type="ECO:0000256" key="1">
    <source>
        <dbReference type="SAM" id="MobiDB-lite"/>
    </source>
</evidence>
<evidence type="ECO:0000259" key="2">
    <source>
        <dbReference type="SMART" id="SM00257"/>
    </source>
</evidence>
<dbReference type="InterPro" id="IPR018392">
    <property type="entry name" value="LysM"/>
</dbReference>